<dbReference type="InterPro" id="IPR001811">
    <property type="entry name" value="Chemokine_IL8-like_dom"/>
</dbReference>
<keyword evidence="4 7" id="KW-0964">Secreted</keyword>
<name>A0ABD1IX81_9TELE</name>
<dbReference type="GO" id="GO:0042056">
    <property type="term" value="F:chemoattractant activity"/>
    <property type="evidence" value="ECO:0007669"/>
    <property type="project" value="UniProtKB-ARBA"/>
</dbReference>
<organism evidence="9 10">
    <name type="scientific">Coilia grayii</name>
    <name type="common">Gray's grenadier anchovy</name>
    <dbReference type="NCBI Taxonomy" id="363190"/>
    <lineage>
        <taxon>Eukaryota</taxon>
        <taxon>Metazoa</taxon>
        <taxon>Chordata</taxon>
        <taxon>Craniata</taxon>
        <taxon>Vertebrata</taxon>
        <taxon>Euteleostomi</taxon>
        <taxon>Actinopterygii</taxon>
        <taxon>Neopterygii</taxon>
        <taxon>Teleostei</taxon>
        <taxon>Clupei</taxon>
        <taxon>Clupeiformes</taxon>
        <taxon>Clupeoidei</taxon>
        <taxon>Engraulidae</taxon>
        <taxon>Coilinae</taxon>
        <taxon>Coilia</taxon>
    </lineage>
</organism>
<dbReference type="InterPro" id="IPR001089">
    <property type="entry name" value="Chemokine_CXC"/>
</dbReference>
<dbReference type="GO" id="GO:0005125">
    <property type="term" value="F:cytokine activity"/>
    <property type="evidence" value="ECO:0007669"/>
    <property type="project" value="UniProtKB-KW"/>
</dbReference>
<keyword evidence="3 7" id="KW-0202">Cytokine</keyword>
<feature type="signal peptide" evidence="7">
    <location>
        <begin position="1"/>
        <end position="19"/>
    </location>
</feature>
<protein>
    <recommendedName>
        <fullName evidence="7">C-X-C motif chemokine</fullName>
    </recommendedName>
</protein>
<evidence type="ECO:0000256" key="2">
    <source>
        <dbReference type="ARBA" id="ARBA00010665"/>
    </source>
</evidence>
<evidence type="ECO:0000256" key="1">
    <source>
        <dbReference type="ARBA" id="ARBA00004613"/>
    </source>
</evidence>
<evidence type="ECO:0000313" key="9">
    <source>
        <dbReference type="EMBL" id="KAL2079209.1"/>
    </source>
</evidence>
<dbReference type="AlphaFoldDB" id="A0ABD1IX81"/>
<dbReference type="Pfam" id="PF00048">
    <property type="entry name" value="IL8"/>
    <property type="match status" value="1"/>
</dbReference>
<comment type="similarity">
    <text evidence="2 7">Belongs to the intercrine alpha (chemokine CxC) family.</text>
</comment>
<evidence type="ECO:0000256" key="6">
    <source>
        <dbReference type="ARBA" id="ARBA00054901"/>
    </source>
</evidence>
<dbReference type="InterPro" id="IPR033899">
    <property type="entry name" value="CXC_Chemokine_domain"/>
</dbReference>
<evidence type="ECO:0000256" key="3">
    <source>
        <dbReference type="ARBA" id="ARBA00022514"/>
    </source>
</evidence>
<keyword evidence="7" id="KW-0732">Signal</keyword>
<dbReference type="CDD" id="cd00273">
    <property type="entry name" value="Chemokine_CXC"/>
    <property type="match status" value="1"/>
</dbReference>
<dbReference type="PROSITE" id="PS00471">
    <property type="entry name" value="SMALL_CYTOKINES_CXC"/>
    <property type="match status" value="1"/>
</dbReference>
<evidence type="ECO:0000256" key="7">
    <source>
        <dbReference type="RuleBase" id="RU361149"/>
    </source>
</evidence>
<accession>A0ABD1IX81</accession>
<dbReference type="GO" id="GO:0005615">
    <property type="term" value="C:extracellular space"/>
    <property type="evidence" value="ECO:0007669"/>
    <property type="project" value="UniProtKB-UniRule"/>
</dbReference>
<dbReference type="SUPFAM" id="SSF54117">
    <property type="entry name" value="Interleukin 8-like chemokines"/>
    <property type="match status" value="1"/>
</dbReference>
<dbReference type="PANTHER" id="PTHR12015:SF195">
    <property type="entry name" value="CHEMOKINE INTERLEUKIN-8-LIKE DOMAIN-CONTAINING PROTEIN"/>
    <property type="match status" value="1"/>
</dbReference>
<dbReference type="InterPro" id="IPR036048">
    <property type="entry name" value="Interleukin_8-like_sf"/>
</dbReference>
<proteinExistence type="inferred from homology"/>
<sequence length="98" mass="11013">MKSLLLLVLTGSWIIAISGMQPLGKGYNSHCLCLDFESRVIPQESLRSVEILPRGTHCKSTEVIARLVSGQKICLNPSVAWVRKLVRYMMEKEAQQRA</sequence>
<comment type="function">
    <text evidence="6">Ligand for cxcr3.2. Chemotactic for macrophages.</text>
</comment>
<evidence type="ECO:0000313" key="10">
    <source>
        <dbReference type="Proteomes" id="UP001591681"/>
    </source>
</evidence>
<reference evidence="9 10" key="1">
    <citation type="submission" date="2024-09" db="EMBL/GenBank/DDBJ databases">
        <title>A chromosome-level genome assembly of Gray's grenadier anchovy, Coilia grayii.</title>
        <authorList>
            <person name="Fu Z."/>
        </authorList>
    </citation>
    <scope>NUCLEOTIDE SEQUENCE [LARGE SCALE GENOMIC DNA]</scope>
    <source>
        <strain evidence="9">G4</strain>
        <tissue evidence="9">Muscle</tissue>
    </source>
</reference>
<dbReference type="EMBL" id="JBHFQA010000022">
    <property type="protein sequence ID" value="KAL2079209.1"/>
    <property type="molecule type" value="Genomic_DNA"/>
</dbReference>
<dbReference type="SMART" id="SM00199">
    <property type="entry name" value="SCY"/>
    <property type="match status" value="1"/>
</dbReference>
<gene>
    <name evidence="9" type="ORF">ACEWY4_024953</name>
</gene>
<dbReference type="Proteomes" id="UP001591681">
    <property type="component" value="Unassembled WGS sequence"/>
</dbReference>
<keyword evidence="7" id="KW-0145">Chemotaxis</keyword>
<keyword evidence="10" id="KW-1185">Reference proteome</keyword>
<dbReference type="InterPro" id="IPR018048">
    <property type="entry name" value="Chemokine_CXC_CS"/>
</dbReference>
<evidence type="ECO:0000256" key="5">
    <source>
        <dbReference type="ARBA" id="ARBA00023157"/>
    </source>
</evidence>
<evidence type="ECO:0000256" key="4">
    <source>
        <dbReference type="ARBA" id="ARBA00022525"/>
    </source>
</evidence>
<keyword evidence="5" id="KW-1015">Disulfide bond</keyword>
<dbReference type="Gene3D" id="2.40.50.40">
    <property type="match status" value="1"/>
</dbReference>
<feature type="chain" id="PRO_5044533480" description="C-X-C motif chemokine" evidence="7">
    <location>
        <begin position="20"/>
        <end position="98"/>
    </location>
</feature>
<dbReference type="PANTHER" id="PTHR12015">
    <property type="entry name" value="SMALL INDUCIBLE CYTOKINE A"/>
    <property type="match status" value="1"/>
</dbReference>
<dbReference type="FunFam" id="2.40.50.40:FF:000004">
    <property type="entry name" value="C-X-C motif chemokine"/>
    <property type="match status" value="1"/>
</dbReference>
<feature type="domain" description="Chemokine interleukin-8-like" evidence="8">
    <location>
        <begin position="28"/>
        <end position="89"/>
    </location>
</feature>
<dbReference type="PRINTS" id="PR00436">
    <property type="entry name" value="INTERLEUKIN8"/>
</dbReference>
<evidence type="ECO:0000259" key="8">
    <source>
        <dbReference type="SMART" id="SM00199"/>
    </source>
</evidence>
<comment type="caution">
    <text evidence="9">The sequence shown here is derived from an EMBL/GenBank/DDBJ whole genome shotgun (WGS) entry which is preliminary data.</text>
</comment>
<dbReference type="PRINTS" id="PR00437">
    <property type="entry name" value="SMALLCYTKCXC"/>
</dbReference>
<dbReference type="InterPro" id="IPR039809">
    <property type="entry name" value="Chemokine_b/g/d"/>
</dbReference>
<comment type="subcellular location">
    <subcellularLocation>
        <location evidence="1 7">Secreted</location>
    </subcellularLocation>
</comment>